<keyword evidence="2" id="KW-1185">Reference proteome</keyword>
<protein>
    <submittedName>
        <fullName evidence="1">Uncharacterized protein</fullName>
    </submittedName>
</protein>
<name>A0A9D4ZQ58_ADICA</name>
<accession>A0A9D4ZQ58</accession>
<reference evidence="1" key="1">
    <citation type="submission" date="2021-01" db="EMBL/GenBank/DDBJ databases">
        <title>Adiantum capillus-veneris genome.</title>
        <authorList>
            <person name="Fang Y."/>
            <person name="Liao Q."/>
        </authorList>
    </citation>
    <scope>NUCLEOTIDE SEQUENCE</scope>
    <source>
        <strain evidence="1">H3</strain>
        <tissue evidence="1">Leaf</tissue>
    </source>
</reference>
<gene>
    <name evidence="1" type="ORF">GOP47_0003572</name>
</gene>
<evidence type="ECO:0000313" key="1">
    <source>
        <dbReference type="EMBL" id="KAI5083829.1"/>
    </source>
</evidence>
<sequence>MAYTSGHTHSSQNGSVTTNPTQAILLATQAFNVTPYTPASGTSMTLQHPLPHNLDFFLYLKACSPCPFRRQHAVHVMMFLLLSNALASQADHTWHPWPLEHRITA</sequence>
<dbReference type="EMBL" id="JABFUD020000002">
    <property type="protein sequence ID" value="KAI5083829.1"/>
    <property type="molecule type" value="Genomic_DNA"/>
</dbReference>
<evidence type="ECO:0000313" key="2">
    <source>
        <dbReference type="Proteomes" id="UP000886520"/>
    </source>
</evidence>
<dbReference type="AlphaFoldDB" id="A0A9D4ZQ58"/>
<comment type="caution">
    <text evidence="1">The sequence shown here is derived from an EMBL/GenBank/DDBJ whole genome shotgun (WGS) entry which is preliminary data.</text>
</comment>
<proteinExistence type="predicted"/>
<organism evidence="1 2">
    <name type="scientific">Adiantum capillus-veneris</name>
    <name type="common">Maidenhair fern</name>
    <dbReference type="NCBI Taxonomy" id="13818"/>
    <lineage>
        <taxon>Eukaryota</taxon>
        <taxon>Viridiplantae</taxon>
        <taxon>Streptophyta</taxon>
        <taxon>Embryophyta</taxon>
        <taxon>Tracheophyta</taxon>
        <taxon>Polypodiopsida</taxon>
        <taxon>Polypodiidae</taxon>
        <taxon>Polypodiales</taxon>
        <taxon>Pteridineae</taxon>
        <taxon>Pteridaceae</taxon>
        <taxon>Vittarioideae</taxon>
        <taxon>Adiantum</taxon>
    </lineage>
</organism>
<dbReference type="Proteomes" id="UP000886520">
    <property type="component" value="Chromosome 3"/>
</dbReference>